<feature type="region of interest" description="Disordered" evidence="6">
    <location>
        <begin position="860"/>
        <end position="883"/>
    </location>
</feature>
<accession>A0A8S3XWZ1</accession>
<evidence type="ECO:0000313" key="9">
    <source>
        <dbReference type="EMBL" id="CAG5039174.1"/>
    </source>
</evidence>
<dbReference type="GO" id="GO:0005737">
    <property type="term" value="C:cytoplasm"/>
    <property type="evidence" value="ECO:0007669"/>
    <property type="project" value="UniProtKB-SubCell"/>
</dbReference>
<dbReference type="GO" id="GO:1905172">
    <property type="term" value="F:RISC complex binding"/>
    <property type="evidence" value="ECO:0007669"/>
    <property type="project" value="UniProtKB-ARBA"/>
</dbReference>
<dbReference type="GO" id="GO:0003723">
    <property type="term" value="F:RNA binding"/>
    <property type="evidence" value="ECO:0007669"/>
    <property type="project" value="UniProtKB-KW"/>
</dbReference>
<evidence type="ECO:0000256" key="1">
    <source>
        <dbReference type="ARBA" id="ARBA00004496"/>
    </source>
</evidence>
<evidence type="ECO:0000259" key="7">
    <source>
        <dbReference type="PROSITE" id="PS51857"/>
    </source>
</evidence>
<dbReference type="PANTHER" id="PTHR12913">
    <property type="entry name" value="UNR PROTEIN N-RAS UPSTREAM GENE PROTEIN"/>
    <property type="match status" value="1"/>
</dbReference>
<dbReference type="InterPro" id="IPR011129">
    <property type="entry name" value="CSD"/>
</dbReference>
<reference evidence="9" key="1">
    <citation type="submission" date="2021-04" db="EMBL/GenBank/DDBJ databases">
        <authorList>
            <person name="Tunstrom K."/>
        </authorList>
    </citation>
    <scope>NUCLEOTIDE SEQUENCE</scope>
</reference>
<dbReference type="PROSITE" id="PS51938">
    <property type="entry name" value="SUZ_C"/>
    <property type="match status" value="1"/>
</dbReference>
<evidence type="ECO:0000256" key="6">
    <source>
        <dbReference type="SAM" id="MobiDB-lite"/>
    </source>
</evidence>
<evidence type="ECO:0000256" key="5">
    <source>
        <dbReference type="ARBA" id="ARBA00044751"/>
    </source>
</evidence>
<sequence length="883" mass="97718">MSSNPQWKMFQPPDSHSTPLQDILDLQHPNMQNKQVYRTGTYSSEYPSSPRDNFNNMNKSGGGNRYPLGNYNLDGCPMGDSVSTYSSSSTNNSTSQYDSTNCPAIRETGIIEKLLHSYGFIQCCERQARLFFHFSQFSGNIEHLKIGDPVEFVMSYDRRTGKPIASTVTKIAPEVVLSEARVTGTVTTEVKGEGSGDNTGRISYENRGECFFLPYTKDDVEGNVTLHTGDAVSFQIATNQRGTLGACHVRFENPVHPVKYHGVVCSMKENFGFIERADVVKEIFFHYSEAKTKEDLALGDDVEFIIQTRNGKEVACNITKLPSGSVVFEDVSPEIMRGQVLKPLERGNMVRVPQNDPLPGRIRYRAADHSEVEVPFGDKDQGGEFTLRHGDWVQFQVATDRRDQLKRATNITLLEESFNVSGERREQGVVCSLRDGFGFIRCVEREQTMFFHFAEVLRLGQELSVGDEVEFTVDPVTTFSNMNNRQSAIRIKHLPSGTVQFETLVERGVRGVVSKEAQQFSSSSSPTRKPPADYNGLITAQVNGAKKSVPFAAKKCESKMLPRVGDKVMFDLYQVKRTKELIAMSIQVQHSLTNGNSTNGNSNIRPIMQGFIAALKDGFGFIETADHTKEVFFHFSNLEGSPDGLELGTEVEYSLGRVNGSGGGCASAEFVRVLPKGTIPVAKPLEPSLNGTVTRTLRALNPDQAQYSGMIQIEGGTSYEFGIMGLASKREILQLGDPVTFQVDVEGRATNIVPIRKKRRATVDAIKGGFGFLSIEAEENRRLFFHMSEVRGNPSELQPGDTVEFVMLTNQRNGKSSACNVVKISGKAAGKRCERPERLLARLRTASLEEAGVPRVVVARAPRGPDGSRGFRPRRPIAEQLAE</sequence>
<feature type="domain" description="CSD" evidence="7">
    <location>
        <begin position="259"/>
        <end position="320"/>
    </location>
</feature>
<dbReference type="EMBL" id="CAJQZP010001331">
    <property type="protein sequence ID" value="CAG5039174.1"/>
    <property type="molecule type" value="Genomic_DNA"/>
</dbReference>
<dbReference type="Pfam" id="PF23456">
    <property type="entry name" value="CSDE1"/>
    <property type="match status" value="2"/>
</dbReference>
<dbReference type="SMART" id="SM00357">
    <property type="entry name" value="CSP"/>
    <property type="match status" value="5"/>
</dbReference>
<feature type="domain" description="SUZ-C" evidence="8">
    <location>
        <begin position="834"/>
        <end position="875"/>
    </location>
</feature>
<evidence type="ECO:0000256" key="2">
    <source>
        <dbReference type="ARBA" id="ARBA00022490"/>
    </source>
</evidence>
<organism evidence="9 10">
    <name type="scientific">Parnassius apollo</name>
    <name type="common">Apollo butterfly</name>
    <name type="synonym">Papilio apollo</name>
    <dbReference type="NCBI Taxonomy" id="110799"/>
    <lineage>
        <taxon>Eukaryota</taxon>
        <taxon>Metazoa</taxon>
        <taxon>Ecdysozoa</taxon>
        <taxon>Arthropoda</taxon>
        <taxon>Hexapoda</taxon>
        <taxon>Insecta</taxon>
        <taxon>Pterygota</taxon>
        <taxon>Neoptera</taxon>
        <taxon>Endopterygota</taxon>
        <taxon>Lepidoptera</taxon>
        <taxon>Glossata</taxon>
        <taxon>Ditrysia</taxon>
        <taxon>Papilionoidea</taxon>
        <taxon>Papilionidae</taxon>
        <taxon>Parnassiinae</taxon>
        <taxon>Parnassini</taxon>
        <taxon>Parnassius</taxon>
        <taxon>Parnassius</taxon>
    </lineage>
</organism>
<name>A0A8S3XWZ1_PARAO</name>
<comment type="caution">
    <text evidence="9">The sequence shown here is derived from an EMBL/GenBank/DDBJ whole genome shotgun (WGS) entry which is preliminary data.</text>
</comment>
<feature type="domain" description="CSD" evidence="7">
    <location>
        <begin position="425"/>
        <end position="493"/>
    </location>
</feature>
<dbReference type="InterPro" id="IPR024642">
    <property type="entry name" value="SUZ-C"/>
</dbReference>
<dbReference type="Pfam" id="PF00313">
    <property type="entry name" value="CSD"/>
    <property type="match status" value="5"/>
</dbReference>
<dbReference type="InterPro" id="IPR019844">
    <property type="entry name" value="CSD_CS"/>
</dbReference>
<feature type="domain" description="CSD" evidence="7">
    <location>
        <begin position="607"/>
        <end position="673"/>
    </location>
</feature>
<dbReference type="PROSITE" id="PS00352">
    <property type="entry name" value="CSD_1"/>
    <property type="match status" value="2"/>
</dbReference>
<dbReference type="CDD" id="cd04458">
    <property type="entry name" value="CSP_CDS"/>
    <property type="match status" value="3"/>
</dbReference>
<keyword evidence="3" id="KW-0677">Repeat</keyword>
<dbReference type="PANTHER" id="PTHR12913:SF1">
    <property type="entry name" value="COLD SHOCK DOMAIN-CONTAINING PROTEIN E1"/>
    <property type="match status" value="1"/>
</dbReference>
<keyword evidence="4" id="KW-0694">RNA-binding</keyword>
<comment type="similarity">
    <text evidence="5">Belongs to the UNR family.</text>
</comment>
<comment type="subcellular location">
    <subcellularLocation>
        <location evidence="1">Cytoplasm</location>
    </subcellularLocation>
</comment>
<evidence type="ECO:0000259" key="8">
    <source>
        <dbReference type="PROSITE" id="PS51938"/>
    </source>
</evidence>
<feature type="compositionally biased region" description="Polar residues" evidence="6">
    <location>
        <begin position="41"/>
        <end position="59"/>
    </location>
</feature>
<dbReference type="InterPro" id="IPR002059">
    <property type="entry name" value="CSP_DNA-bd"/>
</dbReference>
<evidence type="ECO:0000256" key="3">
    <source>
        <dbReference type="ARBA" id="ARBA00022737"/>
    </source>
</evidence>
<feature type="domain" description="CSD" evidence="7">
    <location>
        <begin position="758"/>
        <end position="823"/>
    </location>
</feature>
<feature type="domain" description="CSD" evidence="7">
    <location>
        <begin position="106"/>
        <end position="170"/>
    </location>
</feature>
<dbReference type="PROSITE" id="PS51857">
    <property type="entry name" value="CSD_2"/>
    <property type="match status" value="5"/>
</dbReference>
<dbReference type="FunFam" id="2.40.50.140:FF:000055">
    <property type="entry name" value="Cold shock domain containing E1, RNA-binding"/>
    <property type="match status" value="1"/>
</dbReference>
<dbReference type="OrthoDB" id="74319at2759"/>
<dbReference type="AlphaFoldDB" id="A0A8S3XWZ1"/>
<feature type="region of interest" description="Disordered" evidence="6">
    <location>
        <begin position="41"/>
        <end position="61"/>
    </location>
</feature>
<dbReference type="InterPro" id="IPR056400">
    <property type="entry name" value="CSDE1"/>
</dbReference>
<dbReference type="Proteomes" id="UP000691718">
    <property type="component" value="Unassembled WGS sequence"/>
</dbReference>
<evidence type="ECO:0000313" key="10">
    <source>
        <dbReference type="Proteomes" id="UP000691718"/>
    </source>
</evidence>
<keyword evidence="2" id="KW-0963">Cytoplasm</keyword>
<keyword evidence="10" id="KW-1185">Reference proteome</keyword>
<gene>
    <name evidence="9" type="ORF">PAPOLLO_LOCUS21558</name>
</gene>
<proteinExistence type="inferred from homology"/>
<evidence type="ECO:0000256" key="4">
    <source>
        <dbReference type="ARBA" id="ARBA00022884"/>
    </source>
</evidence>
<protein>
    <submittedName>
        <fullName evidence="9">(apollo) hypothetical protein</fullName>
    </submittedName>
</protein>